<gene>
    <name evidence="1" type="ORF">BLCOC_24990</name>
</gene>
<dbReference type="EMBL" id="CP136422">
    <property type="protein sequence ID" value="WPX74143.1"/>
    <property type="molecule type" value="Genomic_DNA"/>
</dbReference>
<keyword evidence="2" id="KW-1185">Reference proteome</keyword>
<evidence type="ECO:0000313" key="2">
    <source>
        <dbReference type="Proteomes" id="UP001325248"/>
    </source>
</evidence>
<evidence type="ECO:0000313" key="1">
    <source>
        <dbReference type="EMBL" id="WPX74143.1"/>
    </source>
</evidence>
<accession>A0ABZ0UAC6</accession>
<name>A0ABZ0UAC6_9FIRM</name>
<sequence>MPAPFVLLFFCSFIIIKTVPKRLLSADKVLWIVTGNRDIEMLKKEKAGGSHEKMV</sequence>
<organism evidence="1 2">
    <name type="scientific">Blautia producta</name>
    <dbReference type="NCBI Taxonomy" id="33035"/>
    <lineage>
        <taxon>Bacteria</taxon>
        <taxon>Bacillati</taxon>
        <taxon>Bacillota</taxon>
        <taxon>Clostridia</taxon>
        <taxon>Lachnospirales</taxon>
        <taxon>Lachnospiraceae</taxon>
        <taxon>Blautia</taxon>
    </lineage>
</organism>
<dbReference type="Proteomes" id="UP001325248">
    <property type="component" value="Chromosome"/>
</dbReference>
<reference evidence="1" key="1">
    <citation type="submission" date="2023-10" db="EMBL/GenBank/DDBJ databases">
        <title>Genome sequence of Blautia coccoides DSM 935.</title>
        <authorList>
            <person name="Boeer T."/>
            <person name="Bengelsdorf F.R."/>
            <person name="Daniel R."/>
            <person name="Poehlein A."/>
        </authorList>
    </citation>
    <scope>NUCLEOTIDE SEQUENCE [LARGE SCALE GENOMIC DNA]</scope>
    <source>
        <strain evidence="1">DSM 935</strain>
    </source>
</reference>
<proteinExistence type="predicted"/>
<protein>
    <submittedName>
        <fullName evidence="1">Uncharacterized protein</fullName>
    </submittedName>
</protein>